<keyword evidence="2" id="KW-0677">Repeat</keyword>
<sequence>MHLYLDSILIDVEWRTVQIFLAMVDNTTNSVDVYETPRKLQPSRVTWTTRSHQPGTPDGRVLATGNQDTTCRLWDIRNLSQSFAVLKGRIAPSGTFKFSSDGRFLAASEVADSSTSTTCTPTTLRSRRSTSLGRSPHVVHPDDEALFVGVSDRMIGSLMEFRRRRRHDYLESFV</sequence>
<dbReference type="Proteomes" id="UP000636709">
    <property type="component" value="Unassembled WGS sequence"/>
</dbReference>
<proteinExistence type="predicted"/>
<dbReference type="PROSITE" id="PS50082">
    <property type="entry name" value="WD_REPEATS_2"/>
    <property type="match status" value="1"/>
</dbReference>
<organism evidence="5 6">
    <name type="scientific">Digitaria exilis</name>
    <dbReference type="NCBI Taxonomy" id="1010633"/>
    <lineage>
        <taxon>Eukaryota</taxon>
        <taxon>Viridiplantae</taxon>
        <taxon>Streptophyta</taxon>
        <taxon>Embryophyta</taxon>
        <taxon>Tracheophyta</taxon>
        <taxon>Spermatophyta</taxon>
        <taxon>Magnoliopsida</taxon>
        <taxon>Liliopsida</taxon>
        <taxon>Poales</taxon>
        <taxon>Poaceae</taxon>
        <taxon>PACMAD clade</taxon>
        <taxon>Panicoideae</taxon>
        <taxon>Panicodae</taxon>
        <taxon>Paniceae</taxon>
        <taxon>Anthephorinae</taxon>
        <taxon>Digitaria</taxon>
    </lineage>
</organism>
<dbReference type="PANTHER" id="PTHR43991">
    <property type="entry name" value="WD REPEAT PROTEIN (AFU_ORTHOLOGUE AFUA_8G05640)-RELATED"/>
    <property type="match status" value="1"/>
</dbReference>
<evidence type="ECO:0000313" key="5">
    <source>
        <dbReference type="EMBL" id="KAF8775105.1"/>
    </source>
</evidence>
<accession>A0A835FU34</accession>
<evidence type="ECO:0000256" key="4">
    <source>
        <dbReference type="SAM" id="MobiDB-lite"/>
    </source>
</evidence>
<dbReference type="Gene3D" id="2.130.10.10">
    <property type="entry name" value="YVTN repeat-like/Quinoprotein amine dehydrogenase"/>
    <property type="match status" value="1"/>
</dbReference>
<evidence type="ECO:0000256" key="1">
    <source>
        <dbReference type="ARBA" id="ARBA00022574"/>
    </source>
</evidence>
<evidence type="ECO:0000256" key="2">
    <source>
        <dbReference type="ARBA" id="ARBA00022737"/>
    </source>
</evidence>
<feature type="repeat" description="WD" evidence="3">
    <location>
        <begin position="56"/>
        <end position="84"/>
    </location>
</feature>
<dbReference type="InterPro" id="IPR001680">
    <property type="entry name" value="WD40_rpt"/>
</dbReference>
<dbReference type="PANTHER" id="PTHR43991:SF12">
    <property type="entry name" value="WD REPEAT PROTEIN (AFU_ORTHOLOGUE AFUA_8G05640)"/>
    <property type="match status" value="1"/>
</dbReference>
<dbReference type="AlphaFoldDB" id="A0A835FU34"/>
<protein>
    <submittedName>
        <fullName evidence="5">Uncharacterized protein</fullName>
    </submittedName>
</protein>
<gene>
    <name evidence="5" type="ORF">HU200_004965</name>
</gene>
<keyword evidence="6" id="KW-1185">Reference proteome</keyword>
<reference evidence="5" key="1">
    <citation type="submission" date="2020-07" db="EMBL/GenBank/DDBJ databases">
        <title>Genome sequence and genetic diversity analysis of an under-domesticated orphan crop, white fonio (Digitaria exilis).</title>
        <authorList>
            <person name="Bennetzen J.L."/>
            <person name="Chen S."/>
            <person name="Ma X."/>
            <person name="Wang X."/>
            <person name="Yssel A.E.J."/>
            <person name="Chaluvadi S.R."/>
            <person name="Johnson M."/>
            <person name="Gangashetty P."/>
            <person name="Hamidou F."/>
            <person name="Sanogo M.D."/>
            <person name="Zwaenepoel A."/>
            <person name="Wallace J."/>
            <person name="Van De Peer Y."/>
            <person name="Van Deynze A."/>
        </authorList>
    </citation>
    <scope>NUCLEOTIDE SEQUENCE</scope>
    <source>
        <tissue evidence="5">Leaves</tissue>
    </source>
</reference>
<evidence type="ECO:0000256" key="3">
    <source>
        <dbReference type="PROSITE-ProRule" id="PRU00221"/>
    </source>
</evidence>
<dbReference type="EMBL" id="JACEFO010000333">
    <property type="protein sequence ID" value="KAF8775105.1"/>
    <property type="molecule type" value="Genomic_DNA"/>
</dbReference>
<feature type="region of interest" description="Disordered" evidence="4">
    <location>
        <begin position="114"/>
        <end position="136"/>
    </location>
</feature>
<dbReference type="PROSITE" id="PS00678">
    <property type="entry name" value="WD_REPEATS_1"/>
    <property type="match status" value="1"/>
</dbReference>
<dbReference type="InterPro" id="IPR015943">
    <property type="entry name" value="WD40/YVTN_repeat-like_dom_sf"/>
</dbReference>
<comment type="caution">
    <text evidence="5">The sequence shown here is derived from an EMBL/GenBank/DDBJ whole genome shotgun (WGS) entry which is preliminary data.</text>
</comment>
<name>A0A835FU34_9POAL</name>
<dbReference type="InterPro" id="IPR019775">
    <property type="entry name" value="WD40_repeat_CS"/>
</dbReference>
<evidence type="ECO:0000313" key="6">
    <source>
        <dbReference type="Proteomes" id="UP000636709"/>
    </source>
</evidence>
<dbReference type="OrthoDB" id="20669at2759"/>
<dbReference type="Pfam" id="PF00400">
    <property type="entry name" value="WD40"/>
    <property type="match status" value="1"/>
</dbReference>
<dbReference type="SUPFAM" id="SSF50960">
    <property type="entry name" value="TolB, C-terminal domain"/>
    <property type="match status" value="1"/>
</dbReference>
<keyword evidence="1 3" id="KW-0853">WD repeat</keyword>